<feature type="compositionally biased region" description="Basic and acidic residues" evidence="8">
    <location>
        <begin position="837"/>
        <end position="846"/>
    </location>
</feature>
<sequence>MSTRLSAFRDLQGDGKASRLQGVSSNGLSTTSRRLLSNSSKKAAKATGFTRQQEVELIETLYTRGHISREEWRDSVFAQSGLRPEGVAIKDLTGDNAGLEARVRTLREYYGVASVPEQLLEIEEVKVHERLFGDMRQVEAVGEEPSEMEQLVGRSGTGVIGKDGEEVDFDEDEALEYDDEGELATEDTPLGQPRPERFRHGNERLVDDMRAAFAPGAALEALNQQDTVSADEAAVYQRTHPLTLEGRFATSPTTIELPKSPYVDPVTGMLSGMSNTHLSETAHRIFGGAGLPYSTSTPLRGKLMPQKAIALDAYQPQMSEIEGDVYLSTIYPGVYASVMSVLVETRKRLGSAWAEGLVRKAEAGELRILDAGGGGAGVLAVREVIRAEWERLLGRSEDDTENPMALAEADGKVGGSGVGAPLGHATVLTSSDALRKRASQLLENTTFVPRLPDYLHAESAPSQGKFDIVIAPHTLWQLREDYIRKSHVQNLWSLLSTDGGVLVLLEKGVPRGFEMIAGARDLLLEQRIASPGSERRPTSIEEKLPNSGANYEHVVWNDAEGNEIPAEELDGEEPDLSTQPKEVGMIIAPCTNHESCPMYTQKGHVKGRRDVCAFEQRYHRPAFLQNIYGTKGRNHEDVEFSYISVMRGRDLRNTEAAENESIDEYGMSAETQTALIQGADATDRAFTGYEQSGSSARDSNAPHPLALPRVVLPPLKRQGHVIIDLCTPTGTLERWTVPRSFSKQAFRDARKLNWGDLWALGAKTRVMRNVKAKPRELGDMDAKLVKKEKKKRQKVQYQGVADVSVDEYGRIVSKSSSVSGERPAQGGRARSGVKVKGIRDKRDKKGMGNGRRKNLEGVE</sequence>
<dbReference type="GO" id="GO:0006412">
    <property type="term" value="P:translation"/>
    <property type="evidence" value="ECO:0007669"/>
    <property type="project" value="InterPro"/>
</dbReference>
<dbReference type="PANTHER" id="PTHR13184:SF5">
    <property type="entry name" value="METHYLTRANSFERASE-LIKE PROTEIN 17, MITOCHONDRIAL"/>
    <property type="match status" value="1"/>
</dbReference>
<evidence type="ECO:0000256" key="4">
    <source>
        <dbReference type="ARBA" id="ARBA00023004"/>
    </source>
</evidence>
<dbReference type="GO" id="GO:0005763">
    <property type="term" value="C:mitochondrial small ribosomal subunit"/>
    <property type="evidence" value="ECO:0007669"/>
    <property type="project" value="TreeGrafter"/>
</dbReference>
<feature type="region of interest" description="Disordered" evidence="8">
    <location>
        <begin position="16"/>
        <end position="43"/>
    </location>
</feature>
<dbReference type="Pfam" id="PF09243">
    <property type="entry name" value="Rsm22"/>
    <property type="match status" value="2"/>
</dbReference>
<keyword evidence="9" id="KW-0689">Ribosomal protein</keyword>
<dbReference type="Proteomes" id="UP001056384">
    <property type="component" value="Chromosome 3"/>
</dbReference>
<dbReference type="GO" id="GO:0003735">
    <property type="term" value="F:structural constituent of ribosome"/>
    <property type="evidence" value="ECO:0007669"/>
    <property type="project" value="TreeGrafter"/>
</dbReference>
<accession>A0A9Q9EIS4</accession>
<proteinExistence type="predicted"/>
<keyword evidence="3" id="KW-0809">Transit peptide</keyword>
<dbReference type="GO" id="GO:0051536">
    <property type="term" value="F:iron-sulfur cluster binding"/>
    <property type="evidence" value="ECO:0007669"/>
    <property type="project" value="UniProtKB-KW"/>
</dbReference>
<dbReference type="GO" id="GO:0046872">
    <property type="term" value="F:metal ion binding"/>
    <property type="evidence" value="ECO:0007669"/>
    <property type="project" value="UniProtKB-KW"/>
</dbReference>
<keyword evidence="6" id="KW-0496">Mitochondrion</keyword>
<keyword evidence="10" id="KW-1185">Reference proteome</keyword>
<reference evidence="9" key="1">
    <citation type="submission" date="2022-06" db="EMBL/GenBank/DDBJ databases">
        <title>Complete genome sequences of two strains of the flax pathogen Septoria linicola.</title>
        <authorList>
            <person name="Lapalu N."/>
            <person name="Simon A."/>
            <person name="Demenou B."/>
            <person name="Paumier D."/>
            <person name="Guillot M.-P."/>
            <person name="Gout L."/>
            <person name="Valade R."/>
        </authorList>
    </citation>
    <scope>NUCLEOTIDE SEQUENCE</scope>
    <source>
        <strain evidence="9">SE15195</strain>
    </source>
</reference>
<dbReference type="AlphaFoldDB" id="A0A9Q9EIS4"/>
<comment type="function">
    <text evidence="7">Mitochondrial ribosome (mitoribosome) assembly factor. Binds at the interface of the head and body domains of the mitochondrial small ribosomal subunit (mt-SSU), occluding the mRNA channel and preventing compaction of the head domain towards the body. Probable inactive methyltransferase: retains the characteristic folding and ability to bind S-adenosyl-L-methionine, but it probably lost its methyltransferase activity.</text>
</comment>
<comment type="subcellular location">
    <subcellularLocation>
        <location evidence="1">Mitochondrion</location>
    </subcellularLocation>
</comment>
<feature type="compositionally biased region" description="Low complexity" evidence="8">
    <location>
        <begin position="24"/>
        <end position="40"/>
    </location>
</feature>
<dbReference type="EMBL" id="CP099420">
    <property type="protein sequence ID" value="USW50643.1"/>
    <property type="molecule type" value="Genomic_DNA"/>
</dbReference>
<feature type="region of interest" description="Disordered" evidence="8">
    <location>
        <begin position="142"/>
        <end position="164"/>
    </location>
</feature>
<keyword evidence="9" id="KW-0687">Ribonucleoprotein</keyword>
<evidence type="ECO:0000256" key="2">
    <source>
        <dbReference type="ARBA" id="ARBA00022723"/>
    </source>
</evidence>
<keyword evidence="2" id="KW-0479">Metal-binding</keyword>
<evidence type="ECO:0000313" key="9">
    <source>
        <dbReference type="EMBL" id="USW50643.1"/>
    </source>
</evidence>
<dbReference type="InterPro" id="IPR052571">
    <property type="entry name" value="Mt_RNA_Methyltransferase"/>
</dbReference>
<gene>
    <name evidence="9" type="ORF">Slin15195_G039620</name>
</gene>
<keyword evidence="4" id="KW-0408">Iron</keyword>
<dbReference type="GO" id="GO:0008168">
    <property type="term" value="F:methyltransferase activity"/>
    <property type="evidence" value="ECO:0007669"/>
    <property type="project" value="InterPro"/>
</dbReference>
<evidence type="ECO:0000256" key="6">
    <source>
        <dbReference type="ARBA" id="ARBA00023128"/>
    </source>
</evidence>
<organism evidence="9 10">
    <name type="scientific">Septoria linicola</name>
    <dbReference type="NCBI Taxonomy" id="215465"/>
    <lineage>
        <taxon>Eukaryota</taxon>
        <taxon>Fungi</taxon>
        <taxon>Dikarya</taxon>
        <taxon>Ascomycota</taxon>
        <taxon>Pezizomycotina</taxon>
        <taxon>Dothideomycetes</taxon>
        <taxon>Dothideomycetidae</taxon>
        <taxon>Mycosphaerellales</taxon>
        <taxon>Mycosphaerellaceae</taxon>
        <taxon>Septoria</taxon>
    </lineage>
</organism>
<feature type="region of interest" description="Disordered" evidence="8">
    <location>
        <begin position="178"/>
        <end position="197"/>
    </location>
</feature>
<evidence type="ECO:0000256" key="5">
    <source>
        <dbReference type="ARBA" id="ARBA00023014"/>
    </source>
</evidence>
<keyword evidence="5" id="KW-0411">Iron-sulfur</keyword>
<evidence type="ECO:0000256" key="1">
    <source>
        <dbReference type="ARBA" id="ARBA00004173"/>
    </source>
</evidence>
<feature type="region of interest" description="Disordered" evidence="8">
    <location>
        <begin position="814"/>
        <end position="859"/>
    </location>
</feature>
<name>A0A9Q9EIS4_9PEZI</name>
<protein>
    <submittedName>
        <fullName evidence="9">Ribosomal protein Rsm22</fullName>
    </submittedName>
</protein>
<evidence type="ECO:0000256" key="8">
    <source>
        <dbReference type="SAM" id="MobiDB-lite"/>
    </source>
</evidence>
<dbReference type="PANTHER" id="PTHR13184">
    <property type="entry name" value="37S RIBOSOMAL PROTEIN S22"/>
    <property type="match status" value="1"/>
</dbReference>
<evidence type="ECO:0000256" key="7">
    <source>
        <dbReference type="ARBA" id="ARBA00045681"/>
    </source>
</evidence>
<evidence type="ECO:0000313" key="10">
    <source>
        <dbReference type="Proteomes" id="UP001056384"/>
    </source>
</evidence>
<evidence type="ECO:0000256" key="3">
    <source>
        <dbReference type="ARBA" id="ARBA00022946"/>
    </source>
</evidence>
<dbReference type="InterPro" id="IPR015324">
    <property type="entry name" value="Ribosomal_Rsm22-like"/>
</dbReference>